<dbReference type="EMBL" id="CAIIXF020000006">
    <property type="protein sequence ID" value="CAH1787935.1"/>
    <property type="molecule type" value="Genomic_DNA"/>
</dbReference>
<dbReference type="GO" id="GO:0016491">
    <property type="term" value="F:oxidoreductase activity"/>
    <property type="evidence" value="ECO:0007669"/>
    <property type="project" value="TreeGrafter"/>
</dbReference>
<dbReference type="Gene3D" id="3.90.550.20">
    <property type="match status" value="1"/>
</dbReference>
<dbReference type="Gene3D" id="3.40.50.720">
    <property type="entry name" value="NAD(P)-binding Rossmann-like Domain"/>
    <property type="match status" value="1"/>
</dbReference>
<proteinExistence type="predicted"/>
<dbReference type="PRINTS" id="PR00080">
    <property type="entry name" value="SDRFAMILY"/>
</dbReference>
<keyword evidence="2" id="KW-1185">Reference proteome</keyword>
<dbReference type="SUPFAM" id="SSF51735">
    <property type="entry name" value="NAD(P)-binding Rossmann-fold domains"/>
    <property type="match status" value="1"/>
</dbReference>
<protein>
    <submittedName>
        <fullName evidence="1">Uncharacterized protein</fullName>
    </submittedName>
</protein>
<dbReference type="InterPro" id="IPR007577">
    <property type="entry name" value="GlycoTrfase_DXD_sugar-bd_CS"/>
</dbReference>
<evidence type="ECO:0000313" key="2">
    <source>
        <dbReference type="Proteomes" id="UP000749559"/>
    </source>
</evidence>
<dbReference type="PROSITE" id="PS00061">
    <property type="entry name" value="ADH_SHORT"/>
    <property type="match status" value="1"/>
</dbReference>
<dbReference type="PANTHER" id="PTHR43313:SF50">
    <property type="entry name" value="GH26015P"/>
    <property type="match status" value="1"/>
</dbReference>
<dbReference type="InterPro" id="IPR020904">
    <property type="entry name" value="Sc_DH/Rdtase_CS"/>
</dbReference>
<sequence length="656" mass="74520">MDEEYLSDDDFLFYSVLYSTITVIFAMAILTKFLMNEIRFGFRSCLSLVVLFIGEPLCHFLVKGPAGVAIFGLGCLFVHSILPASHLPVGSKSVLITGCDSGFGHALALTLDSIGIKVFAGCLYKDGPGAIELTNKSSERLTILQLDVTSSTDIQKAYDLIKVDVGEKGLWGLVNNAGVAYIADIELTPNCIVDKVLNTNLKGPIFVTKKFLPLIRQAQGRIVNVSSLAGKVPTELYGAYSVAKHGIEAFSDVLRMEMKKWNVKVSVIQPSGFLTAALSDPLLKAHEEEIWSNLDTTTRDTYGRDYLENTREQMSKYTKNNKVFAQDITPVVRAMRSGLLSKRPRAKYPCVAIAVAFRQMVFNTPTKETYSDFLEPGNSRKEGEKSSHPVDESLVPNIVHYIWVDLNGYYKFNFLHAVSFISVHKNWKPDEILVHVNKNNRPHGEWWDYVMSNVTTKIRFISYNMAQIDIFGEKPRYPEHISDILRLRILKEYGGTYIDSDVIALRSLAHLRRYNHTQGIGIASNGLSNGVIIAKKTSKFLDLWIEEYKKYGKEEVGSIWSHYSIFKPRRLLADYPDLVRIERNTLVRPVAADYELFTTRKYVWDHSYSIHVWRRKTYIPYKPDDINFISNQSLLRDVMEYVVFDKIPPYATSKPF</sequence>
<dbReference type="AlphaFoldDB" id="A0A8J1YDB0"/>
<dbReference type="GO" id="GO:0008202">
    <property type="term" value="P:steroid metabolic process"/>
    <property type="evidence" value="ECO:0007669"/>
    <property type="project" value="TreeGrafter"/>
</dbReference>
<dbReference type="InterPro" id="IPR036291">
    <property type="entry name" value="NAD(P)-bd_dom_sf"/>
</dbReference>
<comment type="caution">
    <text evidence="1">The sequence shown here is derived from an EMBL/GenBank/DDBJ whole genome shotgun (WGS) entry which is preliminary data.</text>
</comment>
<dbReference type="Proteomes" id="UP000749559">
    <property type="component" value="Unassembled WGS sequence"/>
</dbReference>
<accession>A0A8J1YDB0</accession>
<reference evidence="1" key="1">
    <citation type="submission" date="2022-03" db="EMBL/GenBank/DDBJ databases">
        <authorList>
            <person name="Martin C."/>
        </authorList>
    </citation>
    <scope>NUCLEOTIDE SEQUENCE</scope>
</reference>
<dbReference type="Pfam" id="PF04488">
    <property type="entry name" value="Gly_transf_sug"/>
    <property type="match status" value="1"/>
</dbReference>
<dbReference type="PANTHER" id="PTHR43313">
    <property type="entry name" value="SHORT-CHAIN DEHYDROGENASE/REDUCTASE FAMILY 9C"/>
    <property type="match status" value="1"/>
</dbReference>
<name>A0A8J1YDB0_OWEFU</name>
<dbReference type="SUPFAM" id="SSF53448">
    <property type="entry name" value="Nucleotide-diphospho-sugar transferases"/>
    <property type="match status" value="1"/>
</dbReference>
<dbReference type="InterPro" id="IPR002347">
    <property type="entry name" value="SDR_fam"/>
</dbReference>
<evidence type="ECO:0000313" key="1">
    <source>
        <dbReference type="EMBL" id="CAH1787935.1"/>
    </source>
</evidence>
<dbReference type="InterPro" id="IPR029044">
    <property type="entry name" value="Nucleotide-diphossugar_trans"/>
</dbReference>
<dbReference type="OrthoDB" id="294295at2759"/>
<organism evidence="1 2">
    <name type="scientific">Owenia fusiformis</name>
    <name type="common">Polychaete worm</name>
    <dbReference type="NCBI Taxonomy" id="6347"/>
    <lineage>
        <taxon>Eukaryota</taxon>
        <taxon>Metazoa</taxon>
        <taxon>Spiralia</taxon>
        <taxon>Lophotrochozoa</taxon>
        <taxon>Annelida</taxon>
        <taxon>Polychaeta</taxon>
        <taxon>Sedentaria</taxon>
        <taxon>Canalipalpata</taxon>
        <taxon>Sabellida</taxon>
        <taxon>Oweniida</taxon>
        <taxon>Oweniidae</taxon>
        <taxon>Owenia</taxon>
    </lineage>
</organism>
<dbReference type="Pfam" id="PF00106">
    <property type="entry name" value="adh_short"/>
    <property type="match status" value="1"/>
</dbReference>
<dbReference type="PRINTS" id="PR00081">
    <property type="entry name" value="GDHRDH"/>
</dbReference>
<gene>
    <name evidence="1" type="ORF">OFUS_LOCUS13553</name>
</gene>